<protein>
    <submittedName>
        <fullName evidence="1">Uncharacterized protein</fullName>
    </submittedName>
</protein>
<sequence>MASVCVDCVAMSRKLVRREGSVMCLSLSCKNAAVQDMTATALEEPLLGVEHFLGNGLKNDICSMCNINCHTAAINKSKGFKRGTKENNWLSIDHKTGEHVADHASVHFIIIFSR</sequence>
<gene>
    <name evidence="1" type="ORF">ATANTOWER_021257</name>
</gene>
<evidence type="ECO:0000313" key="2">
    <source>
        <dbReference type="Proteomes" id="UP001345963"/>
    </source>
</evidence>
<name>A0ABU7BII8_9TELE</name>
<proteinExistence type="predicted"/>
<comment type="caution">
    <text evidence="1">The sequence shown here is derived from an EMBL/GenBank/DDBJ whole genome shotgun (WGS) entry which is preliminary data.</text>
</comment>
<dbReference type="Proteomes" id="UP001345963">
    <property type="component" value="Unassembled WGS sequence"/>
</dbReference>
<evidence type="ECO:0000313" key="1">
    <source>
        <dbReference type="EMBL" id="MED6249890.1"/>
    </source>
</evidence>
<keyword evidence="2" id="KW-1185">Reference proteome</keyword>
<reference evidence="1 2" key="1">
    <citation type="submission" date="2021-07" db="EMBL/GenBank/DDBJ databases">
        <authorList>
            <person name="Palmer J.M."/>
        </authorList>
    </citation>
    <scope>NUCLEOTIDE SEQUENCE [LARGE SCALE GENOMIC DNA]</scope>
    <source>
        <strain evidence="1 2">AT_MEX2019</strain>
        <tissue evidence="1">Muscle</tissue>
    </source>
</reference>
<dbReference type="EMBL" id="JAHUTI010053723">
    <property type="protein sequence ID" value="MED6249890.1"/>
    <property type="molecule type" value="Genomic_DNA"/>
</dbReference>
<accession>A0ABU7BII8</accession>
<organism evidence="1 2">
    <name type="scientific">Ataeniobius toweri</name>
    <dbReference type="NCBI Taxonomy" id="208326"/>
    <lineage>
        <taxon>Eukaryota</taxon>
        <taxon>Metazoa</taxon>
        <taxon>Chordata</taxon>
        <taxon>Craniata</taxon>
        <taxon>Vertebrata</taxon>
        <taxon>Euteleostomi</taxon>
        <taxon>Actinopterygii</taxon>
        <taxon>Neopterygii</taxon>
        <taxon>Teleostei</taxon>
        <taxon>Neoteleostei</taxon>
        <taxon>Acanthomorphata</taxon>
        <taxon>Ovalentaria</taxon>
        <taxon>Atherinomorphae</taxon>
        <taxon>Cyprinodontiformes</taxon>
        <taxon>Goodeidae</taxon>
        <taxon>Ataeniobius</taxon>
    </lineage>
</organism>